<protein>
    <submittedName>
        <fullName evidence="2">Uncharacterized protein</fullName>
    </submittedName>
</protein>
<feature type="compositionally biased region" description="Basic and acidic residues" evidence="1">
    <location>
        <begin position="63"/>
        <end position="73"/>
    </location>
</feature>
<comment type="caution">
    <text evidence="2">The sequence shown here is derived from an EMBL/GenBank/DDBJ whole genome shotgun (WGS) entry which is preliminary data.</text>
</comment>
<reference evidence="3" key="1">
    <citation type="submission" date="2024-04" db="EMBL/GenBank/DDBJ databases">
        <title>Salinicola lusitanus LLJ914,a marine bacterium isolated from the Okinawa Trough.</title>
        <authorList>
            <person name="Li J."/>
        </authorList>
    </citation>
    <scope>NUCLEOTIDE SEQUENCE [LARGE SCALE GENOMIC DNA]</scope>
</reference>
<evidence type="ECO:0000313" key="3">
    <source>
        <dbReference type="Proteomes" id="UP001460270"/>
    </source>
</evidence>
<dbReference type="AlphaFoldDB" id="A0AAW0P1Y5"/>
<evidence type="ECO:0000256" key="1">
    <source>
        <dbReference type="SAM" id="MobiDB-lite"/>
    </source>
</evidence>
<dbReference type="EMBL" id="JBBPFD010000011">
    <property type="protein sequence ID" value="KAK7907131.1"/>
    <property type="molecule type" value="Genomic_DNA"/>
</dbReference>
<feature type="compositionally biased region" description="Basic and acidic residues" evidence="1">
    <location>
        <begin position="12"/>
        <end position="44"/>
    </location>
</feature>
<feature type="region of interest" description="Disordered" evidence="1">
    <location>
        <begin position="1"/>
        <end position="85"/>
    </location>
</feature>
<organism evidence="2 3">
    <name type="scientific">Mugilogobius chulae</name>
    <name type="common">yellowstripe goby</name>
    <dbReference type="NCBI Taxonomy" id="88201"/>
    <lineage>
        <taxon>Eukaryota</taxon>
        <taxon>Metazoa</taxon>
        <taxon>Chordata</taxon>
        <taxon>Craniata</taxon>
        <taxon>Vertebrata</taxon>
        <taxon>Euteleostomi</taxon>
        <taxon>Actinopterygii</taxon>
        <taxon>Neopterygii</taxon>
        <taxon>Teleostei</taxon>
        <taxon>Neoteleostei</taxon>
        <taxon>Acanthomorphata</taxon>
        <taxon>Gobiaria</taxon>
        <taxon>Gobiiformes</taxon>
        <taxon>Gobioidei</taxon>
        <taxon>Gobiidae</taxon>
        <taxon>Gobionellinae</taxon>
        <taxon>Mugilogobius</taxon>
    </lineage>
</organism>
<name>A0AAW0P1Y5_9GOBI</name>
<evidence type="ECO:0000313" key="2">
    <source>
        <dbReference type="EMBL" id="KAK7907131.1"/>
    </source>
</evidence>
<sequence>MRRGVAGQHVRTQQERARENETAHGRTRRPTGERGCPRENETAHRRTRRSAGGAIRRYGPVDAADHGDGDSKRHAGRTHMRAPQQEERLLSEWLVSDDLGGEPAGCGGPGLVWLLVVCGCEAGWISRKCAKAWLLPTPGKSAVIRVETKLMCGPELRVKCPMLGLSLPRKAVRCDWGGAELIYRFELRQTSPCPRLCVEHRGPCTPRARLPLSGSFHPSFSLTGGDELWVYTGHGAPHTGEDRGSFDAARSGRSAQLLSSHNALLSGEVRDQASGTLRGAPGRTLALFLPGSQHSFPV</sequence>
<dbReference type="Proteomes" id="UP001460270">
    <property type="component" value="Unassembled WGS sequence"/>
</dbReference>
<proteinExistence type="predicted"/>
<gene>
    <name evidence="2" type="ORF">WMY93_015743</name>
</gene>
<keyword evidence="3" id="KW-1185">Reference proteome</keyword>
<accession>A0AAW0P1Y5</accession>